<dbReference type="Proteomes" id="UP000323221">
    <property type="component" value="Unassembled WGS sequence"/>
</dbReference>
<protein>
    <recommendedName>
        <fullName evidence="6">FtsK domain-containing protein</fullName>
    </recommendedName>
</protein>
<evidence type="ECO:0000256" key="3">
    <source>
        <dbReference type="PROSITE-ProRule" id="PRU00289"/>
    </source>
</evidence>
<proteinExistence type="predicted"/>
<feature type="compositionally biased region" description="Polar residues" evidence="4">
    <location>
        <begin position="52"/>
        <end position="61"/>
    </location>
</feature>
<reference evidence="7 8" key="1">
    <citation type="submission" date="2019-08" db="EMBL/GenBank/DDBJ databases">
        <title>Agrococcus lahaulensis sp. nov., isolated from a cold desert of the Indian Himalayas.</title>
        <authorList>
            <person name="Qu J.H."/>
        </authorList>
    </citation>
    <scope>NUCLEOTIDE SEQUENCE [LARGE SCALE GENOMIC DNA]</scope>
    <source>
        <strain evidence="7 8">NS18</strain>
    </source>
</reference>
<evidence type="ECO:0000256" key="2">
    <source>
        <dbReference type="ARBA" id="ARBA00022840"/>
    </source>
</evidence>
<feature type="compositionally biased region" description="Pro residues" evidence="4">
    <location>
        <begin position="1"/>
        <end position="12"/>
    </location>
</feature>
<comment type="caution">
    <text evidence="7">The sequence shown here is derived from an EMBL/GenBank/DDBJ whole genome shotgun (WGS) entry which is preliminary data.</text>
</comment>
<feature type="transmembrane region" description="Helical" evidence="5">
    <location>
        <begin position="147"/>
        <end position="171"/>
    </location>
</feature>
<gene>
    <name evidence="7" type="ORF">FQ330_03155</name>
</gene>
<feature type="transmembrane region" description="Helical" evidence="5">
    <location>
        <begin position="177"/>
        <end position="198"/>
    </location>
</feature>
<dbReference type="PROSITE" id="PS50901">
    <property type="entry name" value="FTSK"/>
    <property type="match status" value="1"/>
</dbReference>
<evidence type="ECO:0000256" key="4">
    <source>
        <dbReference type="SAM" id="MobiDB-lite"/>
    </source>
</evidence>
<dbReference type="PANTHER" id="PTHR22683:SF1">
    <property type="entry name" value="TYPE VII SECRETION SYSTEM PROTEIN ESSC"/>
    <property type="match status" value="1"/>
</dbReference>
<evidence type="ECO:0000256" key="5">
    <source>
        <dbReference type="SAM" id="Phobius"/>
    </source>
</evidence>
<dbReference type="InterPro" id="IPR050206">
    <property type="entry name" value="FtsK/SpoIIIE/SftA"/>
</dbReference>
<dbReference type="Pfam" id="PF01580">
    <property type="entry name" value="FtsK_SpoIIIE"/>
    <property type="match status" value="1"/>
</dbReference>
<feature type="compositionally biased region" description="Acidic residues" evidence="4">
    <location>
        <begin position="19"/>
        <end position="43"/>
    </location>
</feature>
<dbReference type="EMBL" id="VOIR01000011">
    <property type="protein sequence ID" value="KAA6436416.1"/>
    <property type="molecule type" value="Genomic_DNA"/>
</dbReference>
<evidence type="ECO:0000256" key="1">
    <source>
        <dbReference type="ARBA" id="ARBA00022741"/>
    </source>
</evidence>
<dbReference type="InterPro" id="IPR002543">
    <property type="entry name" value="FtsK_dom"/>
</dbReference>
<dbReference type="Gene3D" id="3.40.50.300">
    <property type="entry name" value="P-loop containing nucleotide triphosphate hydrolases"/>
    <property type="match status" value="1"/>
</dbReference>
<keyword evidence="2 3" id="KW-0067">ATP-binding</keyword>
<keyword evidence="1 3" id="KW-0547">Nucleotide-binding</keyword>
<dbReference type="OrthoDB" id="3217500at2"/>
<feature type="region of interest" description="Disordered" evidence="4">
    <location>
        <begin position="1"/>
        <end position="69"/>
    </location>
</feature>
<sequence>MPPLPPIPPLPPRPHEVEQGWEWEDPAELIPDTTDEVSFEDDTTPTLELPPATQSTSNVPSGLSAEMERKHAALAQKRAKAAKLAVLPAPPAPARAVVRQTKPQVRKPSPLTSAKTSIRKPTMGEVVKGAAVTGRIIRKVWTKLTPIHAFLLWGVLPPLVVLNPAVLQVLSSVAPALIPWLILAGIPAMWITGIVKHVKKKKGSNKRRSSKQGSTTAQQVAASVLDRLMQAKPLNEHYSPVKEFEEEKTETVKVKVRRNGKTVTEEKPQKVKFVNEDARLRNTRRNLRVYFPNVRPDGAKDTDHFEVWMKLGDHKQADVERFAENIRSILRAYEVTPSNRRELPERDSRSYARFIVDMERRADILRVSAPGEDFFRAHPATDPMDLPLGITDKGEIFRFKVHHTMLGGQTGAGKGSFVQGIIRQEARFVEAGKVQLWGIDPKNAELLDFAHSTLFHKVPMLIENEDGELVGSRYYRSAFTEDEQINSIKVLYEEMKVRSATNGGRKFQATRRRPLIIMIIDEYGSMRKNKRFDKEASQLLFEILAQGRALGIFIIGATQNVTGDILGPERVNFVNFFTLKMKYSNHGAIILGPEAVAAGADPRENISGDMPGTGFAVIEGKHDYDDDGKGFIRFRFAYTEDKSIKALSERTMDPAGRAEREQAAIKEAEELLQDEGFQAYINDLIEKGPDDEGIEPVTEDDIRKGRIGSLYYLYDKHLDDIEFGDLRHGETS</sequence>
<name>A0A5M8QNW2_9MICO</name>
<keyword evidence="5" id="KW-1133">Transmembrane helix</keyword>
<feature type="domain" description="FtsK" evidence="6">
    <location>
        <begin position="381"/>
        <end position="588"/>
    </location>
</feature>
<evidence type="ECO:0000313" key="7">
    <source>
        <dbReference type="EMBL" id="KAA6436416.1"/>
    </source>
</evidence>
<evidence type="ECO:0000259" key="6">
    <source>
        <dbReference type="PROSITE" id="PS50901"/>
    </source>
</evidence>
<dbReference type="AlphaFoldDB" id="A0A5M8QNW2"/>
<evidence type="ECO:0000313" key="8">
    <source>
        <dbReference type="Proteomes" id="UP000323221"/>
    </source>
</evidence>
<dbReference type="InterPro" id="IPR027417">
    <property type="entry name" value="P-loop_NTPase"/>
</dbReference>
<dbReference type="GO" id="GO:0005524">
    <property type="term" value="F:ATP binding"/>
    <property type="evidence" value="ECO:0007669"/>
    <property type="project" value="UniProtKB-UniRule"/>
</dbReference>
<dbReference type="PANTHER" id="PTHR22683">
    <property type="entry name" value="SPORULATION PROTEIN RELATED"/>
    <property type="match status" value="1"/>
</dbReference>
<dbReference type="SUPFAM" id="SSF52540">
    <property type="entry name" value="P-loop containing nucleoside triphosphate hydrolases"/>
    <property type="match status" value="1"/>
</dbReference>
<dbReference type="RefSeq" id="WP_146355151.1">
    <property type="nucleotide sequence ID" value="NZ_VOIR01000011.1"/>
</dbReference>
<accession>A0A5M8QNW2</accession>
<keyword evidence="5" id="KW-0472">Membrane</keyword>
<keyword evidence="5" id="KW-0812">Transmembrane</keyword>
<dbReference type="GO" id="GO:0003677">
    <property type="term" value="F:DNA binding"/>
    <property type="evidence" value="ECO:0007669"/>
    <property type="project" value="InterPro"/>
</dbReference>
<feature type="binding site" evidence="3">
    <location>
        <begin position="408"/>
        <end position="415"/>
    </location>
    <ligand>
        <name>ATP</name>
        <dbReference type="ChEBI" id="CHEBI:30616"/>
    </ligand>
</feature>
<keyword evidence="8" id="KW-1185">Reference proteome</keyword>
<organism evidence="7 8">
    <name type="scientific">Agrococcus sediminis</name>
    <dbReference type="NCBI Taxonomy" id="2599924"/>
    <lineage>
        <taxon>Bacteria</taxon>
        <taxon>Bacillati</taxon>
        <taxon>Actinomycetota</taxon>
        <taxon>Actinomycetes</taxon>
        <taxon>Micrococcales</taxon>
        <taxon>Microbacteriaceae</taxon>
        <taxon>Agrococcus</taxon>
    </lineage>
</organism>